<dbReference type="InterPro" id="IPR052155">
    <property type="entry name" value="Biofilm_reg_signaling"/>
</dbReference>
<dbReference type="Proteomes" id="UP000285757">
    <property type="component" value="Unassembled WGS sequence"/>
</dbReference>
<evidence type="ECO:0000256" key="4">
    <source>
        <dbReference type="ARBA" id="ARBA00022636"/>
    </source>
</evidence>
<reference evidence="10 11" key="1">
    <citation type="submission" date="2016-10" db="EMBL/GenBank/DDBJ databases">
        <title>Comparative genome analysis of multiple Pseudomonas spp. focuses on biocontrol and plant growth promoting traits.</title>
        <authorList>
            <person name="Tao X.-Y."/>
            <person name="Taylor C.G."/>
        </authorList>
    </citation>
    <scope>NUCLEOTIDE SEQUENCE [LARGE SCALE GENOMIC DNA]</scope>
    <source>
        <strain evidence="10 11">24D3</strain>
    </source>
</reference>
<dbReference type="Gene3D" id="3.30.450.20">
    <property type="entry name" value="PAS domain"/>
    <property type="match status" value="1"/>
</dbReference>
<dbReference type="SUPFAM" id="SSF55781">
    <property type="entry name" value="GAF domain-like"/>
    <property type="match status" value="1"/>
</dbReference>
<dbReference type="PANTHER" id="PTHR44757">
    <property type="entry name" value="DIGUANYLATE CYCLASE DGCP"/>
    <property type="match status" value="1"/>
</dbReference>
<dbReference type="InterPro" id="IPR029016">
    <property type="entry name" value="GAF-like_dom_sf"/>
</dbReference>
<evidence type="ECO:0000256" key="3">
    <source>
        <dbReference type="ARBA" id="ARBA00012282"/>
    </source>
</evidence>
<organism evidence="10 11">
    <name type="scientific">Pseudomonas fluorescens</name>
    <dbReference type="NCBI Taxonomy" id="294"/>
    <lineage>
        <taxon>Bacteria</taxon>
        <taxon>Pseudomonadati</taxon>
        <taxon>Pseudomonadota</taxon>
        <taxon>Gammaproteobacteria</taxon>
        <taxon>Pseudomonadales</taxon>
        <taxon>Pseudomonadaceae</taxon>
        <taxon>Pseudomonas</taxon>
    </lineage>
</organism>
<dbReference type="NCBIfam" id="TIGR00254">
    <property type="entry name" value="GGDEF"/>
    <property type="match status" value="1"/>
</dbReference>
<name>A0A423LMY2_PSEFL</name>
<dbReference type="PANTHER" id="PTHR44757:SF2">
    <property type="entry name" value="BIOFILM ARCHITECTURE MAINTENANCE PROTEIN MBAA"/>
    <property type="match status" value="1"/>
</dbReference>
<dbReference type="RefSeq" id="WP_123531857.1">
    <property type="nucleotide sequence ID" value="NZ_MOBU01000006.1"/>
</dbReference>
<evidence type="ECO:0000313" key="10">
    <source>
        <dbReference type="EMBL" id="RON69598.1"/>
    </source>
</evidence>
<dbReference type="SUPFAM" id="SSF141868">
    <property type="entry name" value="EAL domain-like"/>
    <property type="match status" value="1"/>
</dbReference>
<dbReference type="PROSITE" id="PS50887">
    <property type="entry name" value="GGDEF"/>
    <property type="match status" value="1"/>
</dbReference>
<dbReference type="EMBL" id="MOBU01000006">
    <property type="protein sequence ID" value="RON69598.1"/>
    <property type="molecule type" value="Genomic_DNA"/>
</dbReference>
<evidence type="ECO:0000256" key="1">
    <source>
        <dbReference type="ARBA" id="ARBA00001946"/>
    </source>
</evidence>
<dbReference type="InterPro" id="IPR043128">
    <property type="entry name" value="Rev_trsase/Diguanyl_cyclase"/>
</dbReference>
<dbReference type="InterPro" id="IPR013656">
    <property type="entry name" value="PAS_4"/>
</dbReference>
<feature type="domain" description="EAL" evidence="8">
    <location>
        <begin position="479"/>
        <end position="733"/>
    </location>
</feature>
<dbReference type="SUPFAM" id="SSF55073">
    <property type="entry name" value="Nucleotide cyclase"/>
    <property type="match status" value="1"/>
</dbReference>
<dbReference type="InterPro" id="IPR035919">
    <property type="entry name" value="EAL_sf"/>
</dbReference>
<dbReference type="Gene3D" id="3.30.70.270">
    <property type="match status" value="1"/>
</dbReference>
<dbReference type="Gene3D" id="3.20.20.450">
    <property type="entry name" value="EAL domain"/>
    <property type="match status" value="1"/>
</dbReference>
<dbReference type="AlphaFoldDB" id="A0A423LMY2"/>
<keyword evidence="5" id="KW-0808">Transferase</keyword>
<dbReference type="GO" id="GO:0016301">
    <property type="term" value="F:kinase activity"/>
    <property type="evidence" value="ECO:0007669"/>
    <property type="project" value="UniProtKB-KW"/>
</dbReference>
<dbReference type="InterPro" id="IPR000014">
    <property type="entry name" value="PAS"/>
</dbReference>
<dbReference type="Pfam" id="PF00563">
    <property type="entry name" value="EAL"/>
    <property type="match status" value="1"/>
</dbReference>
<dbReference type="GO" id="GO:0071111">
    <property type="term" value="F:cyclic-guanylate-specific phosphodiesterase activity"/>
    <property type="evidence" value="ECO:0007669"/>
    <property type="project" value="UniProtKB-EC"/>
</dbReference>
<dbReference type="SMART" id="SM00091">
    <property type="entry name" value="PAS"/>
    <property type="match status" value="1"/>
</dbReference>
<dbReference type="Gene3D" id="3.30.450.40">
    <property type="match status" value="1"/>
</dbReference>
<dbReference type="CDD" id="cd01948">
    <property type="entry name" value="EAL"/>
    <property type="match status" value="1"/>
</dbReference>
<dbReference type="InterPro" id="IPR003018">
    <property type="entry name" value="GAF"/>
</dbReference>
<comment type="caution">
    <text evidence="10">The sequence shown here is derived from an EMBL/GenBank/DDBJ whole genome shotgun (WGS) entry which is preliminary data.</text>
</comment>
<dbReference type="SMART" id="SM00065">
    <property type="entry name" value="GAF"/>
    <property type="match status" value="1"/>
</dbReference>
<dbReference type="PROSITE" id="PS50112">
    <property type="entry name" value="PAS"/>
    <property type="match status" value="1"/>
</dbReference>
<sequence>MNPRPSFQSKTLPQSQRDILGMIATDQHLGDVLCAICQMLDTQTPETYCSILLVDAEGKHLLNGAAPGLPTEYSEAIDGMAIGPQEGTCGTAAFRRELVVTEDIARDPNWERFRSLALGHNLRSCWSVPLLSHQGTVLGTFALYQKSIHAPDEAQIQQLVFAAQLAVIAIRHERDGRRLEESEQRFRSLFTYNPNPVFALDLAGNIQSVNPAGLKLKPHTAINFIGHHFSHLVLDEDLQRVSQHFCAARAGAPQRFEAQLRDESEQLLTMDISNLPIMVNGEIVGVFGIARDISAQKHFERELSFNASHDRLTGLLNRVSLEERLVRDCHISRRRNRRLAVMCIDLDGFKSINDSIGHYFGDQVLIEVSQRMTQQVRPGDTIVRMGGDEFIVLLPDLLRDEDAVPVAERLMASIARPYCIQGIDLHVSASVGITLSDGHIEQPMQLIQQADMAMYKAKQQGRNNFQWYTSELNQRVCEHASLRNDLQKAIETQSFQLHYQPQIDARTGQVVGIEALLRWEHPEKGFISPAVFVTVAEDSGQIIPLSLWVLDTACAQLRQLGEQGITGISMAVNISPMHFQRGQFVECIQAVLNRYELSAGQLELEITESLLLHNVEQAIDTLHQLKALGVRIALDDFGTGYSSLSYLKRLPIDKIKIDRSFIRDIATDHHDAAITQGIISMAHHLSLTVVAEGVETKSQVDFLKGGRCDVFQGYYFAKPMPYADLEAFLSLRASRSLTPDLVCSEV</sequence>
<evidence type="ECO:0000256" key="2">
    <source>
        <dbReference type="ARBA" id="ARBA00004533"/>
    </source>
</evidence>
<evidence type="ECO:0000259" key="8">
    <source>
        <dbReference type="PROSITE" id="PS50883"/>
    </source>
</evidence>
<comment type="catalytic activity">
    <reaction evidence="6">
        <text>3',3'-c-di-GMP + H2O = 5'-phosphoguanylyl(3'-&gt;5')guanosine + H(+)</text>
        <dbReference type="Rhea" id="RHEA:24902"/>
        <dbReference type="ChEBI" id="CHEBI:15377"/>
        <dbReference type="ChEBI" id="CHEBI:15378"/>
        <dbReference type="ChEBI" id="CHEBI:58754"/>
        <dbReference type="ChEBI" id="CHEBI:58805"/>
        <dbReference type="EC" id="3.1.4.52"/>
    </reaction>
    <physiologicalReaction direction="left-to-right" evidence="6">
        <dbReference type="Rhea" id="RHEA:24903"/>
    </physiologicalReaction>
</comment>
<dbReference type="PIRSF" id="PIRSF005925">
    <property type="entry name" value="Dos"/>
    <property type="match status" value="1"/>
</dbReference>
<dbReference type="Pfam" id="PF08448">
    <property type="entry name" value="PAS_4"/>
    <property type="match status" value="1"/>
</dbReference>
<dbReference type="SUPFAM" id="SSF55785">
    <property type="entry name" value="PYP-like sensor domain (PAS domain)"/>
    <property type="match status" value="1"/>
</dbReference>
<dbReference type="InterPro" id="IPR001633">
    <property type="entry name" value="EAL_dom"/>
</dbReference>
<evidence type="ECO:0000256" key="5">
    <source>
        <dbReference type="ARBA" id="ARBA00022777"/>
    </source>
</evidence>
<feature type="domain" description="GGDEF" evidence="9">
    <location>
        <begin position="337"/>
        <end position="470"/>
    </location>
</feature>
<dbReference type="EC" id="3.1.4.52" evidence="3"/>
<evidence type="ECO:0000256" key="6">
    <source>
        <dbReference type="ARBA" id="ARBA00051114"/>
    </source>
</evidence>
<gene>
    <name evidence="10" type="ORF">BK671_09255</name>
</gene>
<dbReference type="GO" id="GO:0071732">
    <property type="term" value="P:cellular response to nitric oxide"/>
    <property type="evidence" value="ECO:0007669"/>
    <property type="project" value="UniProtKB-ARBA"/>
</dbReference>
<comment type="cofactor">
    <cofactor evidence="1">
        <name>Mg(2+)</name>
        <dbReference type="ChEBI" id="CHEBI:18420"/>
    </cofactor>
</comment>
<dbReference type="CDD" id="cd01949">
    <property type="entry name" value="GGDEF"/>
    <property type="match status" value="1"/>
</dbReference>
<keyword evidence="5" id="KW-0418">Kinase</keyword>
<accession>A0A423LMY2</accession>
<evidence type="ECO:0000313" key="11">
    <source>
        <dbReference type="Proteomes" id="UP000285757"/>
    </source>
</evidence>
<evidence type="ECO:0000259" key="9">
    <source>
        <dbReference type="PROSITE" id="PS50887"/>
    </source>
</evidence>
<dbReference type="CDD" id="cd00130">
    <property type="entry name" value="PAS"/>
    <property type="match status" value="1"/>
</dbReference>
<dbReference type="PROSITE" id="PS50883">
    <property type="entry name" value="EAL"/>
    <property type="match status" value="1"/>
</dbReference>
<protein>
    <recommendedName>
        <fullName evidence="3">cyclic-guanylate-specific phosphodiesterase</fullName>
        <ecNumber evidence="3">3.1.4.52</ecNumber>
    </recommendedName>
</protein>
<keyword evidence="4" id="KW-0973">c-di-GMP</keyword>
<comment type="subcellular location">
    <subcellularLocation>
        <location evidence="2">Cell inner membrane</location>
    </subcellularLocation>
</comment>
<dbReference type="FunFam" id="3.30.70.270:FF:000001">
    <property type="entry name" value="Diguanylate cyclase domain protein"/>
    <property type="match status" value="1"/>
</dbReference>
<dbReference type="Pfam" id="PF13185">
    <property type="entry name" value="GAF_2"/>
    <property type="match status" value="1"/>
</dbReference>
<evidence type="ECO:0000259" key="7">
    <source>
        <dbReference type="PROSITE" id="PS50112"/>
    </source>
</evidence>
<feature type="domain" description="PAS" evidence="7">
    <location>
        <begin position="182"/>
        <end position="243"/>
    </location>
</feature>
<dbReference type="InterPro" id="IPR000160">
    <property type="entry name" value="GGDEF_dom"/>
</dbReference>
<dbReference type="FunFam" id="3.20.20.450:FF:000001">
    <property type="entry name" value="Cyclic di-GMP phosphodiesterase yahA"/>
    <property type="match status" value="1"/>
</dbReference>
<dbReference type="SMART" id="SM00267">
    <property type="entry name" value="GGDEF"/>
    <property type="match status" value="1"/>
</dbReference>
<dbReference type="SMART" id="SM00052">
    <property type="entry name" value="EAL"/>
    <property type="match status" value="1"/>
</dbReference>
<dbReference type="GO" id="GO:0005886">
    <property type="term" value="C:plasma membrane"/>
    <property type="evidence" value="ECO:0007669"/>
    <property type="project" value="UniProtKB-SubCell"/>
</dbReference>
<proteinExistence type="predicted"/>
<dbReference type="Pfam" id="PF00990">
    <property type="entry name" value="GGDEF"/>
    <property type="match status" value="1"/>
</dbReference>
<dbReference type="InterPro" id="IPR012226">
    <property type="entry name" value="Diguanyl_cyclase/Pdiesterase"/>
</dbReference>
<dbReference type="InterPro" id="IPR029787">
    <property type="entry name" value="Nucleotide_cyclase"/>
</dbReference>
<dbReference type="NCBIfam" id="TIGR00229">
    <property type="entry name" value="sensory_box"/>
    <property type="match status" value="1"/>
</dbReference>
<dbReference type="InterPro" id="IPR035965">
    <property type="entry name" value="PAS-like_dom_sf"/>
</dbReference>